<dbReference type="AlphaFoldDB" id="A0A327QIE6"/>
<reference evidence="6 7" key="1">
    <citation type="submission" date="2018-06" db="EMBL/GenBank/DDBJ databases">
        <title>Genomic Encyclopedia of Archaeal and Bacterial Type Strains, Phase II (KMG-II): from individual species to whole genera.</title>
        <authorList>
            <person name="Goeker M."/>
        </authorList>
    </citation>
    <scope>NUCLEOTIDE SEQUENCE [LARGE SCALE GENOMIC DNA]</scope>
    <source>
        <strain evidence="6 7">DSM 23857</strain>
    </source>
</reference>
<evidence type="ECO:0000256" key="2">
    <source>
        <dbReference type="ARBA" id="ARBA00022723"/>
    </source>
</evidence>
<comment type="caution">
    <text evidence="6">The sequence shown here is derived from an EMBL/GenBank/DDBJ whole genome shotgun (WGS) entry which is preliminary data.</text>
</comment>
<dbReference type="RefSeq" id="WP_111598436.1">
    <property type="nucleotide sequence ID" value="NZ_QLLL01000005.1"/>
</dbReference>
<dbReference type="GO" id="GO:0016787">
    <property type="term" value="F:hydrolase activity"/>
    <property type="evidence" value="ECO:0007669"/>
    <property type="project" value="UniProtKB-KW"/>
</dbReference>
<keyword evidence="3 6" id="KW-0378">Hydrolase</keyword>
<dbReference type="SUPFAM" id="SSF56281">
    <property type="entry name" value="Metallo-hydrolase/oxidoreductase"/>
    <property type="match status" value="1"/>
</dbReference>
<dbReference type="SMART" id="SM00849">
    <property type="entry name" value="Lactamase_B"/>
    <property type="match status" value="1"/>
</dbReference>
<evidence type="ECO:0000256" key="4">
    <source>
        <dbReference type="ARBA" id="ARBA00022833"/>
    </source>
</evidence>
<dbReference type="OrthoDB" id="9802897at2"/>
<dbReference type="InterPro" id="IPR051013">
    <property type="entry name" value="MBL_superfamily_lactonases"/>
</dbReference>
<dbReference type="Pfam" id="PF00753">
    <property type="entry name" value="Lactamase_B"/>
    <property type="match status" value="1"/>
</dbReference>
<evidence type="ECO:0000256" key="3">
    <source>
        <dbReference type="ARBA" id="ARBA00022801"/>
    </source>
</evidence>
<dbReference type="InterPro" id="IPR001279">
    <property type="entry name" value="Metallo-B-lactamas"/>
</dbReference>
<proteinExistence type="inferred from homology"/>
<dbReference type="EMBL" id="QLLL01000005">
    <property type="protein sequence ID" value="RAJ04130.1"/>
    <property type="molecule type" value="Genomic_DNA"/>
</dbReference>
<dbReference type="PANTHER" id="PTHR42978:SF6">
    <property type="entry name" value="QUORUM-QUENCHING LACTONASE YTNP-RELATED"/>
    <property type="match status" value="1"/>
</dbReference>
<protein>
    <submittedName>
        <fullName evidence="6">Glyoxylase-like metal-dependent hydrolase (Beta-lactamase superfamily II)</fullName>
    </submittedName>
</protein>
<keyword evidence="2" id="KW-0479">Metal-binding</keyword>
<comment type="similarity">
    <text evidence="1">Belongs to the metallo-beta-lactamase superfamily.</text>
</comment>
<organism evidence="6 7">
    <name type="scientific">Chitinophaga skermanii</name>
    <dbReference type="NCBI Taxonomy" id="331697"/>
    <lineage>
        <taxon>Bacteria</taxon>
        <taxon>Pseudomonadati</taxon>
        <taxon>Bacteroidota</taxon>
        <taxon>Chitinophagia</taxon>
        <taxon>Chitinophagales</taxon>
        <taxon>Chitinophagaceae</taxon>
        <taxon>Chitinophaga</taxon>
    </lineage>
</organism>
<dbReference type="Proteomes" id="UP000249547">
    <property type="component" value="Unassembled WGS sequence"/>
</dbReference>
<keyword evidence="7" id="KW-1185">Reference proteome</keyword>
<accession>A0A327QIE6</accession>
<feature type="domain" description="Metallo-beta-lactamase" evidence="5">
    <location>
        <begin position="40"/>
        <end position="238"/>
    </location>
</feature>
<dbReference type="GO" id="GO:0046872">
    <property type="term" value="F:metal ion binding"/>
    <property type="evidence" value="ECO:0007669"/>
    <property type="project" value="UniProtKB-KW"/>
</dbReference>
<dbReference type="InterPro" id="IPR036866">
    <property type="entry name" value="RibonucZ/Hydroxyglut_hydro"/>
</dbReference>
<dbReference type="Gene3D" id="3.60.15.10">
    <property type="entry name" value="Ribonuclease Z/Hydroxyacylglutathione hydrolase-like"/>
    <property type="match status" value="1"/>
</dbReference>
<gene>
    <name evidence="6" type="ORF">LX64_03008</name>
</gene>
<sequence length="247" mass="27833">MKIIPLSEGSFTVDGTKIFVPFDPATETMQQRPSGSLLVEVQPFLIITEHDYILCDLGLGFKTKDGILQIHQNLVDNGINPLEITKVLMSHLHKDHAGGVSVIDEVTGERSLSFPHATYYVNKQEMAYAIEKDGKSYHAEDVALLQSKDNVVFVDGTGTIDGYIHYELSGGHCPYHQVFLIDDGTDKVFFGGDEAPQISQMRSKFVAKYDFDGKKAMELRQEYLAKGKEEDWIFLFYHDIKTPFSKM</sequence>
<dbReference type="PANTHER" id="PTHR42978">
    <property type="entry name" value="QUORUM-QUENCHING LACTONASE YTNP-RELATED-RELATED"/>
    <property type="match status" value="1"/>
</dbReference>
<keyword evidence="4" id="KW-0862">Zinc</keyword>
<evidence type="ECO:0000256" key="1">
    <source>
        <dbReference type="ARBA" id="ARBA00007749"/>
    </source>
</evidence>
<evidence type="ECO:0000259" key="5">
    <source>
        <dbReference type="SMART" id="SM00849"/>
    </source>
</evidence>
<evidence type="ECO:0000313" key="7">
    <source>
        <dbReference type="Proteomes" id="UP000249547"/>
    </source>
</evidence>
<name>A0A327QIE6_9BACT</name>
<evidence type="ECO:0000313" key="6">
    <source>
        <dbReference type="EMBL" id="RAJ04130.1"/>
    </source>
</evidence>